<keyword evidence="5 12" id="KW-0812">Transmembrane</keyword>
<keyword evidence="3 12" id="KW-1134">Transmembrane beta strand</keyword>
<evidence type="ECO:0000256" key="12">
    <source>
        <dbReference type="PROSITE-ProRule" id="PRU01360"/>
    </source>
</evidence>
<dbReference type="InterPro" id="IPR000531">
    <property type="entry name" value="Beta-barrel_TonB"/>
</dbReference>
<dbReference type="InterPro" id="IPR008969">
    <property type="entry name" value="CarboxyPept-like_regulatory"/>
</dbReference>
<dbReference type="NCBIfam" id="TIGR04057">
    <property type="entry name" value="SusC_RagA_signa"/>
    <property type="match status" value="1"/>
</dbReference>
<evidence type="ECO:0000256" key="3">
    <source>
        <dbReference type="ARBA" id="ARBA00022452"/>
    </source>
</evidence>
<dbReference type="InterPro" id="IPR023996">
    <property type="entry name" value="TonB-dep_OMP_SusC/RagA"/>
</dbReference>
<keyword evidence="11 12" id="KW-0998">Cell outer membrane</keyword>
<protein>
    <recommendedName>
        <fullName evidence="19">TonB-linked SusC/RagA family outer membrane protein</fullName>
    </recommendedName>
</protein>
<organism evidence="17 18">
    <name type="scientific">Bacteroides zoogleoformans</name>
    <dbReference type="NCBI Taxonomy" id="28119"/>
    <lineage>
        <taxon>Bacteria</taxon>
        <taxon>Pseudomonadati</taxon>
        <taxon>Bacteroidota</taxon>
        <taxon>Bacteroidia</taxon>
        <taxon>Bacteroidales</taxon>
        <taxon>Bacteroidaceae</taxon>
        <taxon>Bacteroides</taxon>
    </lineage>
</organism>
<feature type="domain" description="TonB-dependent receptor-like beta-barrel" evidence="15">
    <location>
        <begin position="448"/>
        <end position="790"/>
    </location>
</feature>
<dbReference type="Gene3D" id="2.60.40.1120">
    <property type="entry name" value="Carboxypeptidase-like, regulatory domain"/>
    <property type="match status" value="1"/>
</dbReference>
<evidence type="ECO:0000256" key="13">
    <source>
        <dbReference type="RuleBase" id="RU003357"/>
    </source>
</evidence>
<keyword evidence="8" id="KW-0406">Ion transport</keyword>
<evidence type="ECO:0000256" key="6">
    <source>
        <dbReference type="ARBA" id="ARBA00022729"/>
    </source>
</evidence>
<evidence type="ECO:0000313" key="17">
    <source>
        <dbReference type="EMBL" id="AVM51815.1"/>
    </source>
</evidence>
<evidence type="ECO:0000256" key="10">
    <source>
        <dbReference type="ARBA" id="ARBA00023136"/>
    </source>
</evidence>
<evidence type="ECO:0000259" key="15">
    <source>
        <dbReference type="Pfam" id="PF00593"/>
    </source>
</evidence>
<dbReference type="PROSITE" id="PS52016">
    <property type="entry name" value="TONB_DEPENDENT_REC_3"/>
    <property type="match status" value="1"/>
</dbReference>
<gene>
    <name evidence="17" type="ORF">C4H11_01540</name>
</gene>
<evidence type="ECO:0000256" key="1">
    <source>
        <dbReference type="ARBA" id="ARBA00004571"/>
    </source>
</evidence>
<dbReference type="Gene3D" id="2.40.170.20">
    <property type="entry name" value="TonB-dependent receptor, beta-barrel domain"/>
    <property type="match status" value="1"/>
</dbReference>
<evidence type="ECO:0000313" key="18">
    <source>
        <dbReference type="Proteomes" id="UP000238304"/>
    </source>
</evidence>
<keyword evidence="7" id="KW-0408">Iron</keyword>
<dbReference type="PANTHER" id="PTHR32552:SF68">
    <property type="entry name" value="FERRICHROME OUTER MEMBRANE TRANSPORTER_PHAGE RECEPTOR"/>
    <property type="match status" value="1"/>
</dbReference>
<evidence type="ECO:0000256" key="9">
    <source>
        <dbReference type="ARBA" id="ARBA00023077"/>
    </source>
</evidence>
<evidence type="ECO:0000256" key="4">
    <source>
        <dbReference type="ARBA" id="ARBA00022496"/>
    </source>
</evidence>
<keyword evidence="9 13" id="KW-0798">TonB box</keyword>
<proteinExistence type="inferred from homology"/>
<evidence type="ECO:0000256" key="14">
    <source>
        <dbReference type="SAM" id="SignalP"/>
    </source>
</evidence>
<evidence type="ECO:0000259" key="16">
    <source>
        <dbReference type="Pfam" id="PF07715"/>
    </source>
</evidence>
<keyword evidence="10 12" id="KW-0472">Membrane</keyword>
<dbReference type="InterPro" id="IPR023997">
    <property type="entry name" value="TonB-dep_OMP_SusC/RagA_CS"/>
</dbReference>
<comment type="subcellular location">
    <subcellularLocation>
        <location evidence="1 12">Cell outer membrane</location>
        <topology evidence="1 12">Multi-pass membrane protein</topology>
    </subcellularLocation>
</comment>
<dbReference type="Pfam" id="PF07715">
    <property type="entry name" value="Plug"/>
    <property type="match status" value="1"/>
</dbReference>
<dbReference type="Pfam" id="PF13715">
    <property type="entry name" value="CarbopepD_reg_2"/>
    <property type="match status" value="1"/>
</dbReference>
<feature type="signal peptide" evidence="14">
    <location>
        <begin position="1"/>
        <end position="23"/>
    </location>
</feature>
<feature type="chain" id="PRO_5046652974" description="TonB-linked SusC/RagA family outer membrane protein" evidence="14">
    <location>
        <begin position="24"/>
        <end position="1039"/>
    </location>
</feature>
<evidence type="ECO:0000256" key="11">
    <source>
        <dbReference type="ARBA" id="ARBA00023237"/>
    </source>
</evidence>
<dbReference type="InterPro" id="IPR037066">
    <property type="entry name" value="Plug_dom_sf"/>
</dbReference>
<dbReference type="InterPro" id="IPR036942">
    <property type="entry name" value="Beta-barrel_TonB_sf"/>
</dbReference>
<dbReference type="InterPro" id="IPR039426">
    <property type="entry name" value="TonB-dep_rcpt-like"/>
</dbReference>
<reference evidence="17 18" key="1">
    <citation type="submission" date="2018-02" db="EMBL/GenBank/DDBJ databases">
        <authorList>
            <person name="Holder M.E."/>
            <person name="Ajami N.J."/>
            <person name="Petrosino J.F."/>
        </authorList>
    </citation>
    <scope>NUCLEOTIDE SEQUENCE [LARGE SCALE GENOMIC DNA]</scope>
    <source>
        <strain evidence="17 18">ATCC 33285</strain>
    </source>
</reference>
<evidence type="ECO:0000256" key="2">
    <source>
        <dbReference type="ARBA" id="ARBA00022448"/>
    </source>
</evidence>
<dbReference type="SUPFAM" id="SSF49464">
    <property type="entry name" value="Carboxypeptidase regulatory domain-like"/>
    <property type="match status" value="1"/>
</dbReference>
<dbReference type="NCBIfam" id="TIGR04056">
    <property type="entry name" value="OMP_RagA_SusC"/>
    <property type="match status" value="1"/>
</dbReference>
<evidence type="ECO:0000256" key="5">
    <source>
        <dbReference type="ARBA" id="ARBA00022692"/>
    </source>
</evidence>
<dbReference type="Pfam" id="PF00593">
    <property type="entry name" value="TonB_dep_Rec_b-barrel"/>
    <property type="match status" value="1"/>
</dbReference>
<evidence type="ECO:0000256" key="8">
    <source>
        <dbReference type="ARBA" id="ARBA00023065"/>
    </source>
</evidence>
<dbReference type="Gene3D" id="2.170.130.10">
    <property type="entry name" value="TonB-dependent receptor, plug domain"/>
    <property type="match status" value="1"/>
</dbReference>
<accession>A0ABN5IIA5</accession>
<keyword evidence="4" id="KW-0410">Iron transport</keyword>
<dbReference type="SUPFAM" id="SSF56935">
    <property type="entry name" value="Porins"/>
    <property type="match status" value="1"/>
</dbReference>
<keyword evidence="6 14" id="KW-0732">Signal</keyword>
<name>A0ABN5IIA5_9BACE</name>
<keyword evidence="2 12" id="KW-0813">Transport</keyword>
<sequence>MLKRTTLSAMLFSISLCGGVAFALPVMGAERVEISQQVGKCTGSVLDNQGQPVIGASVAVKGGQTGAVTNLDGEFSIPDVPRGTVLKISFIGYKTVEVTYKGTPLTITLEEDSELIGEVVVTAMGIKRSEKSLSYATQQIGGKELTTVPTANMLDNLAGKVAGMSISSSAAGVGSSVKVLLRGNRSIYGNNQPLYVVDGTPINAKPLTNGANSDGGYGGSIDAGDGLSGIAPEDIESINVLKGASAAALYGSQAANGVIMITTKRGSQDKTTVNFTSSFQADMPYMTYEFQDKYAMGTAGVNKPSNMQWGAKSDKPINNDFIDDFFETGQLFQNTVAVSGGSKMLQNYFSYQNTTGKGIMPKNKLERHNISLRSTTSLLDGFIDVDGSVALTKQKMNHVPSAPSRYFNPIVGLYLFPEGTDVFNTFKEKYEVMNQSRNIMTQNWTHEEDINKNPYWLVNRYNYTYNMEKVIAKLNLTFNLTDYLNLKLRGSYDKTNGFSERRVNYGVSIISSNDDSGGGRFERYHDEFSNTYGDALLNFNKTFSNWSVLATLGTSVSNSKIVKDGMRITLNYPNFFHMNNFTGRPQNSNSFEKRVLYSVFGTASLGWKDMLYLDVTGRNDWSSTLPKNNRSFFYPSIGTSFIFSEMLSKTNSLPSWLTFGKARLSWTQVGNDMPWGKTIVYDSLNELGDITANTIAPFTDLKPEKSTSIEAGLQLKLFDNRLSFDFAFYSTSTKNQYFLVDNTSGTGYSKYYINAGEIRNTGFEASIGFTPVRTKDFEWNGSINFSTNKNKVVSLPEQYQKTGLILGGGDSSAFMFKLFEGEEWGNLYVDRMKRDDQGRVIVTETQKDGVVTQQLAQTNEKQYAGNINPKFMLSTRHQFVYKGVSLGFQLDGRFGGKAISLTQGFLNKYGRSLESAQARDAGGVHVPAVTDKGEVYNKPINAEVWYTSKEGEVALYNATNVRLRELSLGYSLPASLLAKTKYVKGVTLSLVARNLFYLYRDAPFDPEFVLSTTSNSMTNMDNFSIPVSRNIGFTLNVNF</sequence>
<keyword evidence="18" id="KW-1185">Reference proteome</keyword>
<evidence type="ECO:0008006" key="19">
    <source>
        <dbReference type="Google" id="ProtNLM"/>
    </source>
</evidence>
<dbReference type="PANTHER" id="PTHR32552">
    <property type="entry name" value="FERRICHROME IRON RECEPTOR-RELATED"/>
    <property type="match status" value="1"/>
</dbReference>
<dbReference type="EMBL" id="CP027231">
    <property type="protein sequence ID" value="AVM51815.1"/>
    <property type="molecule type" value="Genomic_DNA"/>
</dbReference>
<dbReference type="Proteomes" id="UP000238304">
    <property type="component" value="Chromosome"/>
</dbReference>
<dbReference type="InterPro" id="IPR012910">
    <property type="entry name" value="Plug_dom"/>
</dbReference>
<comment type="similarity">
    <text evidence="12 13">Belongs to the TonB-dependent receptor family.</text>
</comment>
<feature type="domain" description="TonB-dependent receptor plug" evidence="16">
    <location>
        <begin position="131"/>
        <end position="258"/>
    </location>
</feature>
<evidence type="ECO:0000256" key="7">
    <source>
        <dbReference type="ARBA" id="ARBA00023004"/>
    </source>
</evidence>